<dbReference type="InterPro" id="IPR051325">
    <property type="entry name" value="Nudix_hydrolase_domain"/>
</dbReference>
<accession>H0I0L7</accession>
<proteinExistence type="predicted"/>
<dbReference type="Gene3D" id="3.90.79.10">
    <property type="entry name" value="Nucleoside Triphosphate Pyrophosphohydrolase"/>
    <property type="match status" value="1"/>
</dbReference>
<reference evidence="4 5" key="1">
    <citation type="journal article" date="2012" name="J. Bacteriol.">
        <title>Draft Genome Sequence of Mesorhizobium alhagi CCNWXJ12-2T, a Novel Salt-Resistant Species Isolated from the Desert of Northwestern China.</title>
        <authorList>
            <person name="Zhou M."/>
            <person name="Chen W."/>
            <person name="Chen H."/>
            <person name="Wei G."/>
        </authorList>
    </citation>
    <scope>NUCLEOTIDE SEQUENCE [LARGE SCALE GENOMIC DNA]</scope>
    <source>
        <strain evidence="4 5">CCNWXJ12-2</strain>
    </source>
</reference>
<feature type="domain" description="Nudix hydrolase" evidence="3">
    <location>
        <begin position="11"/>
        <end position="149"/>
    </location>
</feature>
<dbReference type="GO" id="GO:0006754">
    <property type="term" value="P:ATP biosynthetic process"/>
    <property type="evidence" value="ECO:0007669"/>
    <property type="project" value="TreeGrafter"/>
</dbReference>
<dbReference type="OrthoDB" id="954553at2"/>
<dbReference type="PATRIC" id="fig|1107882.3.peg.5813"/>
<organism evidence="4 5">
    <name type="scientific">Mesorhizobium alhagi CCNWXJ12-2</name>
    <dbReference type="NCBI Taxonomy" id="1107882"/>
    <lineage>
        <taxon>Bacteria</taxon>
        <taxon>Pseudomonadati</taxon>
        <taxon>Pseudomonadota</taxon>
        <taxon>Alphaproteobacteria</taxon>
        <taxon>Hyphomicrobiales</taxon>
        <taxon>Phyllobacteriaceae</taxon>
        <taxon>Allomesorhizobium</taxon>
    </lineage>
</organism>
<name>H0I0L7_9HYPH</name>
<dbReference type="AlphaFoldDB" id="H0I0L7"/>
<keyword evidence="5" id="KW-1185">Reference proteome</keyword>
<dbReference type="RefSeq" id="WP_008839574.1">
    <property type="nucleotide sequence ID" value="NZ_AHAM01000267.1"/>
</dbReference>
<sequence>MAAKSAGTLVYRRRAEAIEVLLVHPGGPFWQKRDLGAWSIPKGEYADNEDAEATARREFTEETGWTIAGEMTALGDIRQKAGKTVTAFAAECDFDPATLKSNSFEMEWPPRSGRLASFPEVDRAAWFSLADAHEKIFEAQRRLLDRLEELLGGGV</sequence>
<evidence type="ECO:0000313" key="4">
    <source>
        <dbReference type="EMBL" id="EHK53484.1"/>
    </source>
</evidence>
<evidence type="ECO:0000313" key="5">
    <source>
        <dbReference type="Proteomes" id="UP000003250"/>
    </source>
</evidence>
<dbReference type="Pfam" id="PF00293">
    <property type="entry name" value="NUDIX"/>
    <property type="match status" value="1"/>
</dbReference>
<dbReference type="PROSITE" id="PS00893">
    <property type="entry name" value="NUDIX_BOX"/>
    <property type="match status" value="1"/>
</dbReference>
<comment type="cofactor">
    <cofactor evidence="1">
        <name>Mg(2+)</name>
        <dbReference type="ChEBI" id="CHEBI:18420"/>
    </cofactor>
</comment>
<dbReference type="Proteomes" id="UP000003250">
    <property type="component" value="Unassembled WGS sequence"/>
</dbReference>
<evidence type="ECO:0000259" key="3">
    <source>
        <dbReference type="PROSITE" id="PS51462"/>
    </source>
</evidence>
<evidence type="ECO:0000256" key="2">
    <source>
        <dbReference type="ARBA" id="ARBA00022801"/>
    </source>
</evidence>
<dbReference type="InterPro" id="IPR015797">
    <property type="entry name" value="NUDIX_hydrolase-like_dom_sf"/>
</dbReference>
<dbReference type="PANTHER" id="PTHR21340:SF7">
    <property type="entry name" value="NUDIX HYDROLASE DOMAIN-CONTAINING PROTEIN"/>
    <property type="match status" value="1"/>
</dbReference>
<dbReference type="PANTHER" id="PTHR21340">
    <property type="entry name" value="DIADENOSINE 5,5-P1,P4-TETRAPHOSPHATE PYROPHOSPHOHYDROLASE MUTT"/>
    <property type="match status" value="1"/>
</dbReference>
<evidence type="ECO:0000256" key="1">
    <source>
        <dbReference type="ARBA" id="ARBA00001946"/>
    </source>
</evidence>
<dbReference type="GO" id="GO:0004081">
    <property type="term" value="F:bis(5'-nucleosyl)-tetraphosphatase (asymmetrical) activity"/>
    <property type="evidence" value="ECO:0007669"/>
    <property type="project" value="TreeGrafter"/>
</dbReference>
<dbReference type="CDD" id="cd04662">
    <property type="entry name" value="NUDIX_Hydrolase"/>
    <property type="match status" value="1"/>
</dbReference>
<keyword evidence="2 4" id="KW-0378">Hydrolase</keyword>
<dbReference type="GO" id="GO:0006167">
    <property type="term" value="P:AMP biosynthetic process"/>
    <property type="evidence" value="ECO:0007669"/>
    <property type="project" value="TreeGrafter"/>
</dbReference>
<dbReference type="PROSITE" id="PS51462">
    <property type="entry name" value="NUDIX"/>
    <property type="match status" value="1"/>
</dbReference>
<dbReference type="SUPFAM" id="SSF55811">
    <property type="entry name" value="Nudix"/>
    <property type="match status" value="1"/>
</dbReference>
<dbReference type="InterPro" id="IPR020084">
    <property type="entry name" value="NUDIX_hydrolase_CS"/>
</dbReference>
<gene>
    <name evidence="4" type="ORF">MAXJ12_30022</name>
</gene>
<dbReference type="EMBL" id="AHAM01000267">
    <property type="protein sequence ID" value="EHK53484.1"/>
    <property type="molecule type" value="Genomic_DNA"/>
</dbReference>
<protein>
    <submittedName>
        <fullName evidence="4">NUDIX hydrolase</fullName>
    </submittedName>
</protein>
<dbReference type="InterPro" id="IPR000086">
    <property type="entry name" value="NUDIX_hydrolase_dom"/>
</dbReference>